<evidence type="ECO:0008006" key="3">
    <source>
        <dbReference type="Google" id="ProtNLM"/>
    </source>
</evidence>
<dbReference type="Proteomes" id="UP000297229">
    <property type="component" value="Unassembled WGS sequence"/>
</dbReference>
<sequence>MEGLAAAGGVIAVVSLAGQVTQGCNYLHTVFEDARDALIELRLLNNELSIIKSISTSFAASISDHPEHLAALDFCNESIHKLRDVVDKYGSLTGVGRYRKWGPRLALALNASKILKHLNRLREAKGHLEHLQNVFKHDETILKIETLRNSIKQLNVSNSQISEIVTCSHAKVDDIASTAKETKFILQNMAEKFAKQTEQNLESNHLIEKRFVDAVESILENSLKNHIREGIELQSSSSIQSPRLEACHHIPPSNVRLWNKSLETPSIAGQKSELECILADYSGGIQSVECLDLERTLKYSTRIGQVLIRTVSKTYMALDEIETEDLQFNPSPMLNAQQLSSVNEFPITITRTETLLLPESWEQARGAMIKLYEMASPSMINSSLTLQLRTFSGFGSQLSKDVAAGNILDNKFTVSQSTGVKVVASPCLLYTAFKTIFVARKVGHGKARPRKSREPKHSTSLLRQSPDNEVNDVVELITLWIESGLSLESQELFLNTPDRTGNTHESIFRQGVQKLSIFQTLRHVYVHELVTEMHTAYDSGGCQAWHSLHRIHAKYWARYQAIAWPAPFNIFGRDFMFSSVDLEVYDLKVYELEVYDLEVYDLEVYDLEVYDLEVYCESGRQPFENILVALFVLDCLAWRLNQLGIAIDSIKFSISKLFSLGNSQIMPGALVIFDGYDHMVDISFVPDCLCPTASDSR</sequence>
<dbReference type="AlphaFoldDB" id="A0A4Z1IWC4"/>
<keyword evidence="2" id="KW-1185">Reference proteome</keyword>
<dbReference type="OrthoDB" id="3549024at2759"/>
<evidence type="ECO:0000313" key="2">
    <source>
        <dbReference type="Proteomes" id="UP000297229"/>
    </source>
</evidence>
<dbReference type="EMBL" id="PQXM01000998">
    <property type="protein sequence ID" value="TGO65645.1"/>
    <property type="molecule type" value="Genomic_DNA"/>
</dbReference>
<organism evidence="1 2">
    <name type="scientific">Botrytis elliptica</name>
    <dbReference type="NCBI Taxonomy" id="278938"/>
    <lineage>
        <taxon>Eukaryota</taxon>
        <taxon>Fungi</taxon>
        <taxon>Dikarya</taxon>
        <taxon>Ascomycota</taxon>
        <taxon>Pezizomycotina</taxon>
        <taxon>Leotiomycetes</taxon>
        <taxon>Helotiales</taxon>
        <taxon>Sclerotiniaceae</taxon>
        <taxon>Botrytis</taxon>
    </lineage>
</organism>
<name>A0A4Z1IWC4_9HELO</name>
<proteinExistence type="predicted"/>
<evidence type="ECO:0000313" key="1">
    <source>
        <dbReference type="EMBL" id="TGO65645.1"/>
    </source>
</evidence>
<comment type="caution">
    <text evidence="1">The sequence shown here is derived from an EMBL/GenBank/DDBJ whole genome shotgun (WGS) entry which is preliminary data.</text>
</comment>
<protein>
    <recommendedName>
        <fullName evidence="3">Fungal N-terminal domain-containing protein</fullName>
    </recommendedName>
</protein>
<accession>A0A4Z1IWC4</accession>
<gene>
    <name evidence="1" type="ORF">BELL_1000g00010</name>
</gene>
<reference evidence="1 2" key="1">
    <citation type="submission" date="2017-12" db="EMBL/GenBank/DDBJ databases">
        <title>Comparative genomics of Botrytis spp.</title>
        <authorList>
            <person name="Valero-Jimenez C.A."/>
            <person name="Tapia P."/>
            <person name="Veloso J."/>
            <person name="Silva-Moreno E."/>
            <person name="Staats M."/>
            <person name="Valdes J.H."/>
            <person name="Van Kan J.A.L."/>
        </authorList>
    </citation>
    <scope>NUCLEOTIDE SEQUENCE [LARGE SCALE GENOMIC DNA]</scope>
    <source>
        <strain evidence="1 2">Be9601</strain>
    </source>
</reference>